<dbReference type="GeneID" id="67180612"/>
<evidence type="ECO:0000256" key="6">
    <source>
        <dbReference type="NCBIfam" id="TIGR00152"/>
    </source>
</evidence>
<keyword evidence="4 5" id="KW-0173">Coenzyme A biosynthesis</keyword>
<protein>
    <recommendedName>
        <fullName evidence="5 6">Dephospho-CoA kinase</fullName>
        <ecNumber evidence="5 6">2.7.1.24</ecNumber>
    </recommendedName>
    <alternativeName>
        <fullName evidence="5">Dephosphocoenzyme A kinase</fullName>
    </alternativeName>
</protein>
<evidence type="ECO:0000256" key="1">
    <source>
        <dbReference type="ARBA" id="ARBA00009018"/>
    </source>
</evidence>
<keyword evidence="5 7" id="KW-0808">Transferase</keyword>
<evidence type="ECO:0000256" key="3">
    <source>
        <dbReference type="ARBA" id="ARBA00022840"/>
    </source>
</evidence>
<comment type="function">
    <text evidence="5">Catalyzes the phosphorylation of the 3'-hydroxyl group of dephosphocoenzyme A to form coenzyme A.</text>
</comment>
<keyword evidence="3 5" id="KW-0067">ATP-binding</keyword>
<dbReference type="GO" id="GO:0005524">
    <property type="term" value="F:ATP binding"/>
    <property type="evidence" value="ECO:0007669"/>
    <property type="project" value="UniProtKB-UniRule"/>
</dbReference>
<organism evidence="7 8">
    <name type="scientific">Ferrimonas balearica (strain DSM 9799 / CCM 4581 / KCTC 23876 / PAT)</name>
    <dbReference type="NCBI Taxonomy" id="550540"/>
    <lineage>
        <taxon>Bacteria</taxon>
        <taxon>Pseudomonadati</taxon>
        <taxon>Pseudomonadota</taxon>
        <taxon>Gammaproteobacteria</taxon>
        <taxon>Alteromonadales</taxon>
        <taxon>Ferrimonadaceae</taxon>
        <taxon>Ferrimonas</taxon>
    </lineage>
</organism>
<dbReference type="Proteomes" id="UP000006683">
    <property type="component" value="Chromosome"/>
</dbReference>
<dbReference type="CDD" id="cd02022">
    <property type="entry name" value="DPCK"/>
    <property type="match status" value="1"/>
</dbReference>
<evidence type="ECO:0000256" key="5">
    <source>
        <dbReference type="HAMAP-Rule" id="MF_00376"/>
    </source>
</evidence>
<comment type="catalytic activity">
    <reaction evidence="5">
        <text>3'-dephospho-CoA + ATP = ADP + CoA + H(+)</text>
        <dbReference type="Rhea" id="RHEA:18245"/>
        <dbReference type="ChEBI" id="CHEBI:15378"/>
        <dbReference type="ChEBI" id="CHEBI:30616"/>
        <dbReference type="ChEBI" id="CHEBI:57287"/>
        <dbReference type="ChEBI" id="CHEBI:57328"/>
        <dbReference type="ChEBI" id="CHEBI:456216"/>
        <dbReference type="EC" id="2.7.1.24"/>
    </reaction>
</comment>
<evidence type="ECO:0000256" key="2">
    <source>
        <dbReference type="ARBA" id="ARBA00022741"/>
    </source>
</evidence>
<keyword evidence="5 7" id="KW-0418">Kinase</keyword>
<evidence type="ECO:0000313" key="8">
    <source>
        <dbReference type="Proteomes" id="UP000006683"/>
    </source>
</evidence>
<dbReference type="Pfam" id="PF01121">
    <property type="entry name" value="CoaE"/>
    <property type="match status" value="1"/>
</dbReference>
<dbReference type="GO" id="GO:0004140">
    <property type="term" value="F:dephospho-CoA kinase activity"/>
    <property type="evidence" value="ECO:0007669"/>
    <property type="project" value="UniProtKB-UniRule"/>
</dbReference>
<dbReference type="HOGENOM" id="CLU_057180_1_2_6"/>
<keyword evidence="2 5" id="KW-0547">Nucleotide-binding</keyword>
<accession>E1SN75</accession>
<keyword evidence="5" id="KW-0963">Cytoplasm</keyword>
<dbReference type="GO" id="GO:0005737">
    <property type="term" value="C:cytoplasm"/>
    <property type="evidence" value="ECO:0007669"/>
    <property type="project" value="UniProtKB-SubCell"/>
</dbReference>
<dbReference type="UniPathway" id="UPA00241">
    <property type="reaction ID" value="UER00356"/>
</dbReference>
<dbReference type="GO" id="GO:0015937">
    <property type="term" value="P:coenzyme A biosynthetic process"/>
    <property type="evidence" value="ECO:0007669"/>
    <property type="project" value="UniProtKB-UniRule"/>
</dbReference>
<dbReference type="PANTHER" id="PTHR10695:SF46">
    <property type="entry name" value="BIFUNCTIONAL COENZYME A SYNTHASE-RELATED"/>
    <property type="match status" value="1"/>
</dbReference>
<comment type="pathway">
    <text evidence="5">Cofactor biosynthesis; coenzyme A biosynthesis; CoA from (R)-pantothenate: step 5/5.</text>
</comment>
<feature type="binding site" evidence="5">
    <location>
        <begin position="13"/>
        <end position="18"/>
    </location>
    <ligand>
        <name>ATP</name>
        <dbReference type="ChEBI" id="CHEBI:30616"/>
    </ligand>
</feature>
<dbReference type="OrthoDB" id="9812943at2"/>
<dbReference type="eggNOG" id="COG0237">
    <property type="taxonomic scope" value="Bacteria"/>
</dbReference>
<dbReference type="AlphaFoldDB" id="E1SN75"/>
<dbReference type="HAMAP" id="MF_00376">
    <property type="entry name" value="Dephospho_CoA_kinase"/>
    <property type="match status" value="1"/>
</dbReference>
<evidence type="ECO:0000256" key="4">
    <source>
        <dbReference type="ARBA" id="ARBA00022993"/>
    </source>
</evidence>
<dbReference type="InterPro" id="IPR001977">
    <property type="entry name" value="Depp_CoAkinase"/>
</dbReference>
<dbReference type="NCBIfam" id="TIGR00152">
    <property type="entry name" value="dephospho-CoA kinase"/>
    <property type="match status" value="1"/>
</dbReference>
<dbReference type="KEGG" id="fbl:Fbal_0360"/>
<name>E1SN75_FERBD</name>
<dbReference type="Gene3D" id="3.40.50.300">
    <property type="entry name" value="P-loop containing nucleotide triphosphate hydrolases"/>
    <property type="match status" value="1"/>
</dbReference>
<keyword evidence="8" id="KW-1185">Reference proteome</keyword>
<dbReference type="STRING" id="550540.Fbal_0360"/>
<dbReference type="EMBL" id="CP002209">
    <property type="protein sequence ID" value="ADN74574.1"/>
    <property type="molecule type" value="Genomic_DNA"/>
</dbReference>
<proteinExistence type="inferred from homology"/>
<dbReference type="RefSeq" id="WP_013343880.1">
    <property type="nucleotide sequence ID" value="NC_014541.1"/>
</dbReference>
<dbReference type="EC" id="2.7.1.24" evidence="5 6"/>
<comment type="subcellular location">
    <subcellularLocation>
        <location evidence="5">Cytoplasm</location>
    </subcellularLocation>
</comment>
<evidence type="ECO:0000313" key="7">
    <source>
        <dbReference type="EMBL" id="ADN74574.1"/>
    </source>
</evidence>
<dbReference type="PANTHER" id="PTHR10695">
    <property type="entry name" value="DEPHOSPHO-COA KINASE-RELATED"/>
    <property type="match status" value="1"/>
</dbReference>
<sequence>MSDLIVGLTGGIGSGKSQVSDQFAQLGVTVVDADIIARDVVTPGSYGLQAIVDHFGETLLNPDGTLNRAELRRRVFNDEAERQWLNNLTHPMIRTEMQRQCREAPGEYALMVVPLMVENGLQALVDRLIVVDVPESQQRHRTALRDQTDGNEVDKIIARQASRSERLALADEVIDNSGPIEALTPQVHRLHQKFLTLARSRSSATGV</sequence>
<reference evidence="7 8" key="1">
    <citation type="journal article" date="2010" name="Stand. Genomic Sci.">
        <title>Complete genome sequence of Ferrimonas balearica type strain (PAT).</title>
        <authorList>
            <person name="Nolan M."/>
            <person name="Sikorski J."/>
            <person name="Davenport K."/>
            <person name="Lucas S."/>
            <person name="Glavina Del Rio T."/>
            <person name="Tice H."/>
            <person name="Cheng J."/>
            <person name="Goodwin L."/>
            <person name="Pitluck S."/>
            <person name="Liolios K."/>
            <person name="Ivanova N."/>
            <person name="Mavromatis K."/>
            <person name="Ovchinnikova G."/>
            <person name="Pati A."/>
            <person name="Chen A."/>
            <person name="Palaniappan K."/>
            <person name="Land M."/>
            <person name="Hauser L."/>
            <person name="Chang Y."/>
            <person name="Jeffries C."/>
            <person name="Tapia R."/>
            <person name="Brettin T."/>
            <person name="Detter J."/>
            <person name="Han C."/>
            <person name="Yasawong M."/>
            <person name="Rohde M."/>
            <person name="Tindall B."/>
            <person name="Goker M."/>
            <person name="Woyke T."/>
            <person name="Bristow J."/>
            <person name="Eisen J."/>
            <person name="Markowitz V."/>
            <person name="Hugenholtz P."/>
            <person name="Kyrpides N."/>
            <person name="Klenk H."/>
            <person name="Lapidus A."/>
        </authorList>
    </citation>
    <scope>NUCLEOTIDE SEQUENCE [LARGE SCALE GENOMIC DNA]</scope>
    <source>
        <strain evidence="8">DSM 9799 / CCM 4581 / KCTC 23876 / PAT</strain>
    </source>
</reference>
<gene>
    <name evidence="5" type="primary">coaE</name>
    <name evidence="7" type="ordered locus">Fbal_0360</name>
</gene>
<dbReference type="PROSITE" id="PS51219">
    <property type="entry name" value="DPCK"/>
    <property type="match status" value="1"/>
</dbReference>
<dbReference type="SUPFAM" id="SSF52540">
    <property type="entry name" value="P-loop containing nucleoside triphosphate hydrolases"/>
    <property type="match status" value="1"/>
</dbReference>
<comment type="similarity">
    <text evidence="1 5">Belongs to the CoaE family.</text>
</comment>
<dbReference type="InterPro" id="IPR027417">
    <property type="entry name" value="P-loop_NTPase"/>
</dbReference>